<proteinExistence type="predicted"/>
<dbReference type="InterPro" id="IPR032135">
    <property type="entry name" value="DUF4817"/>
</dbReference>
<name>A0A4Y2E5Z3_ARAVE</name>
<dbReference type="Pfam" id="PF16087">
    <property type="entry name" value="DUF4817"/>
    <property type="match status" value="1"/>
</dbReference>
<dbReference type="AlphaFoldDB" id="A0A4Y2E5Z3"/>
<dbReference type="OrthoDB" id="6460236at2759"/>
<protein>
    <recommendedName>
        <fullName evidence="1">DUF4817 domain-containing protein</fullName>
    </recommendedName>
</protein>
<gene>
    <name evidence="2" type="ORF">AVEN_217136_1</name>
</gene>
<evidence type="ECO:0000313" key="3">
    <source>
        <dbReference type="Proteomes" id="UP000499080"/>
    </source>
</evidence>
<dbReference type="Proteomes" id="UP000499080">
    <property type="component" value="Unassembled WGS sequence"/>
</dbReference>
<accession>A0A4Y2E5Z3</accession>
<evidence type="ECO:0000259" key="1">
    <source>
        <dbReference type="Pfam" id="PF16087"/>
    </source>
</evidence>
<feature type="domain" description="DUF4817" evidence="1">
    <location>
        <begin position="12"/>
        <end position="54"/>
    </location>
</feature>
<keyword evidence="3" id="KW-1185">Reference proteome</keyword>
<comment type="caution">
    <text evidence="2">The sequence shown here is derived from an EMBL/GenBank/DDBJ whole genome shotgun (WGS) entry which is preliminary data.</text>
</comment>
<reference evidence="2 3" key="1">
    <citation type="journal article" date="2019" name="Sci. Rep.">
        <title>Orb-weaving spider Araneus ventricosus genome elucidates the spidroin gene catalogue.</title>
        <authorList>
            <person name="Kono N."/>
            <person name="Nakamura H."/>
            <person name="Ohtoshi R."/>
            <person name="Moran D.A.P."/>
            <person name="Shinohara A."/>
            <person name="Yoshida Y."/>
            <person name="Fujiwara M."/>
            <person name="Mori M."/>
            <person name="Tomita M."/>
            <person name="Arakawa K."/>
        </authorList>
    </citation>
    <scope>NUCLEOTIDE SEQUENCE [LARGE SCALE GENOMIC DNA]</scope>
</reference>
<sequence>MATAQQKARVWFHENKSIVTVQRCFRLEYRSCQSPSKNSIKNWYEKFKGTGNVNHRKGARQPPVSDKLVERVRKTIAQTFNRVLTWRPKISILKPKTSFVEPDTCLLLHGSHFDTCFANLRLQQIYYAVTAR</sequence>
<evidence type="ECO:0000313" key="2">
    <source>
        <dbReference type="EMBL" id="GBM24563.1"/>
    </source>
</evidence>
<organism evidence="2 3">
    <name type="scientific">Araneus ventricosus</name>
    <name type="common">Orbweaver spider</name>
    <name type="synonym">Epeira ventricosa</name>
    <dbReference type="NCBI Taxonomy" id="182803"/>
    <lineage>
        <taxon>Eukaryota</taxon>
        <taxon>Metazoa</taxon>
        <taxon>Ecdysozoa</taxon>
        <taxon>Arthropoda</taxon>
        <taxon>Chelicerata</taxon>
        <taxon>Arachnida</taxon>
        <taxon>Araneae</taxon>
        <taxon>Araneomorphae</taxon>
        <taxon>Entelegynae</taxon>
        <taxon>Araneoidea</taxon>
        <taxon>Araneidae</taxon>
        <taxon>Araneus</taxon>
    </lineage>
</organism>
<dbReference type="EMBL" id="BGPR01000521">
    <property type="protein sequence ID" value="GBM24563.1"/>
    <property type="molecule type" value="Genomic_DNA"/>
</dbReference>